<dbReference type="InterPro" id="IPR003877">
    <property type="entry name" value="SPRY_dom"/>
</dbReference>
<dbReference type="PRINTS" id="PR01407">
    <property type="entry name" value="BUTYPHLNCDUF"/>
</dbReference>
<feature type="domain" description="B30.2/SPRY" evidence="1">
    <location>
        <begin position="40"/>
        <end position="236"/>
    </location>
</feature>
<protein>
    <submittedName>
        <fullName evidence="2">Ret finger protein-like 4B</fullName>
    </submittedName>
</protein>
<dbReference type="InterPro" id="IPR006574">
    <property type="entry name" value="PRY"/>
</dbReference>
<dbReference type="InterPro" id="IPR043136">
    <property type="entry name" value="B30.2/SPRY_sf"/>
</dbReference>
<dbReference type="EMBL" id="JWIN03000008">
    <property type="protein sequence ID" value="KAB1275246.1"/>
    <property type="molecule type" value="Genomic_DNA"/>
</dbReference>
<dbReference type="SMART" id="SM00449">
    <property type="entry name" value="SPRY"/>
    <property type="match status" value="1"/>
</dbReference>
<comment type="caution">
    <text evidence="2">The sequence shown here is derived from an EMBL/GenBank/DDBJ whole genome shotgun (WGS) entry which is preliminary data.</text>
</comment>
<dbReference type="InterPro" id="IPR050143">
    <property type="entry name" value="TRIM/RBCC"/>
</dbReference>
<sequence length="267" mass="29907">MDPFEEKSMGAPLASFGGINNSERQSRIEEWEDLKLTCPICREVTDNRVLEEWQVEELALLISQHGSLLDQSLHISDESVQCGKFCQNLKEGPQRFAYQPCVLGTPCFFSGSHYWEAEVGEGKEWALGVCKKSVKRKRKSSFSSEHGFCIISMKAGTIYTGSILETRIPASPGLSQVGIFLDTELEEIKFFDVRNDALIYIYSSFSCLEPLCPFFCPELPGEGGSGAPLIICPPEIHPFLEASCEVNEVFDVRNVRMTQEETVLEDL</sequence>
<dbReference type="SUPFAM" id="SSF49899">
    <property type="entry name" value="Concanavalin A-like lectins/glucanases"/>
    <property type="match status" value="1"/>
</dbReference>
<dbReference type="InterPro" id="IPR013320">
    <property type="entry name" value="ConA-like_dom_sf"/>
</dbReference>
<dbReference type="PROSITE" id="PS50188">
    <property type="entry name" value="B302_SPRY"/>
    <property type="match status" value="1"/>
</dbReference>
<dbReference type="Pfam" id="PF00622">
    <property type="entry name" value="SPRY"/>
    <property type="match status" value="1"/>
</dbReference>
<name>A0A5N4DW12_CAMDR</name>
<reference evidence="2 3" key="1">
    <citation type="journal article" date="2019" name="Mol. Ecol. Resour.">
        <title>Improving Illumina assemblies with Hi-C and long reads: an example with the North African dromedary.</title>
        <authorList>
            <person name="Elbers J.P."/>
            <person name="Rogers M.F."/>
            <person name="Perelman P.L."/>
            <person name="Proskuryakova A.A."/>
            <person name="Serdyukova N.A."/>
            <person name="Johnson W.E."/>
            <person name="Horin P."/>
            <person name="Corander J."/>
            <person name="Murphy D."/>
            <person name="Burger P.A."/>
        </authorList>
    </citation>
    <scope>NUCLEOTIDE SEQUENCE [LARGE SCALE GENOMIC DNA]</scope>
    <source>
        <strain evidence="2">Drom800</strain>
        <tissue evidence="2">Blood</tissue>
    </source>
</reference>
<evidence type="ECO:0000313" key="3">
    <source>
        <dbReference type="Proteomes" id="UP000299084"/>
    </source>
</evidence>
<dbReference type="Proteomes" id="UP000299084">
    <property type="component" value="Unassembled WGS sequence"/>
</dbReference>
<gene>
    <name evidence="2" type="ORF">Cadr_000010184</name>
</gene>
<organism evidence="2 3">
    <name type="scientific">Camelus dromedarius</name>
    <name type="common">Dromedary</name>
    <name type="synonym">Arabian camel</name>
    <dbReference type="NCBI Taxonomy" id="9838"/>
    <lineage>
        <taxon>Eukaryota</taxon>
        <taxon>Metazoa</taxon>
        <taxon>Chordata</taxon>
        <taxon>Craniata</taxon>
        <taxon>Vertebrata</taxon>
        <taxon>Euteleostomi</taxon>
        <taxon>Mammalia</taxon>
        <taxon>Eutheria</taxon>
        <taxon>Laurasiatheria</taxon>
        <taxon>Artiodactyla</taxon>
        <taxon>Tylopoda</taxon>
        <taxon>Camelidae</taxon>
        <taxon>Camelus</taxon>
    </lineage>
</organism>
<dbReference type="InterPro" id="IPR003879">
    <property type="entry name" value="Butyrophylin_SPRY"/>
</dbReference>
<dbReference type="PANTHER" id="PTHR24103">
    <property type="entry name" value="E3 UBIQUITIN-PROTEIN LIGASE TRIM"/>
    <property type="match status" value="1"/>
</dbReference>
<accession>A0A5N4DW12</accession>
<dbReference type="AlphaFoldDB" id="A0A5N4DW12"/>
<keyword evidence="3" id="KW-1185">Reference proteome</keyword>
<dbReference type="Pfam" id="PF13765">
    <property type="entry name" value="PRY"/>
    <property type="match status" value="1"/>
</dbReference>
<proteinExistence type="predicted"/>
<dbReference type="Gene3D" id="2.60.120.920">
    <property type="match status" value="1"/>
</dbReference>
<evidence type="ECO:0000259" key="1">
    <source>
        <dbReference type="PROSITE" id="PS50188"/>
    </source>
</evidence>
<evidence type="ECO:0000313" key="2">
    <source>
        <dbReference type="EMBL" id="KAB1275246.1"/>
    </source>
</evidence>
<dbReference type="InterPro" id="IPR001870">
    <property type="entry name" value="B30.2/SPRY"/>
</dbReference>